<dbReference type="Gene3D" id="3.40.50.150">
    <property type="entry name" value="Vaccinia Virus protein VP39"/>
    <property type="match status" value="1"/>
</dbReference>
<dbReference type="EMBL" id="CM007902">
    <property type="protein sequence ID" value="OTG00827.1"/>
    <property type="molecule type" value="Genomic_DNA"/>
</dbReference>
<dbReference type="InterPro" id="IPR042086">
    <property type="entry name" value="MeTrfase_capping"/>
</dbReference>
<dbReference type="Gramene" id="mRNA:HanXRQr2_Chr02g0059121">
    <property type="protein sequence ID" value="mRNA:HanXRQr2_Chr02g0059121"/>
    <property type="gene ID" value="HanXRQr2_Chr02g0059121"/>
</dbReference>
<sequence>MGAFSSRLDEPCFRLGLVEKEKIDSFNAPYYAPSPEEVKCQVENEGSFVVVDVKSFGIEWDAGDWTNCKI</sequence>
<comment type="similarity">
    <text evidence="1">Belongs to the methyltransferase superfamily. Type-7 methyltransferase family.</text>
</comment>
<dbReference type="GO" id="GO:0032259">
    <property type="term" value="P:methylation"/>
    <property type="evidence" value="ECO:0007669"/>
    <property type="project" value="UniProtKB-KW"/>
</dbReference>
<reference evidence="6" key="3">
    <citation type="submission" date="2020-06" db="EMBL/GenBank/DDBJ databases">
        <title>Helianthus annuus Genome sequencing and assembly Release 2.</title>
        <authorList>
            <person name="Gouzy J."/>
            <person name="Langlade N."/>
            <person name="Munos S."/>
        </authorList>
    </citation>
    <scope>NUCLEOTIDE SEQUENCE</scope>
    <source>
        <tissue evidence="6">Leaves</tissue>
    </source>
</reference>
<reference evidence="6 8" key="1">
    <citation type="journal article" date="2017" name="Nature">
        <title>The sunflower genome provides insights into oil metabolism, flowering and Asterid evolution.</title>
        <authorList>
            <person name="Badouin H."/>
            <person name="Gouzy J."/>
            <person name="Grassa C.J."/>
            <person name="Murat F."/>
            <person name="Staton S.E."/>
            <person name="Cottret L."/>
            <person name="Lelandais-Briere C."/>
            <person name="Owens G.L."/>
            <person name="Carrere S."/>
            <person name="Mayjonade B."/>
            <person name="Legrand L."/>
            <person name="Gill N."/>
            <person name="Kane N.C."/>
            <person name="Bowers J.E."/>
            <person name="Hubner S."/>
            <person name="Bellec A."/>
            <person name="Berard A."/>
            <person name="Berges H."/>
            <person name="Blanchet N."/>
            <person name="Boniface M.C."/>
            <person name="Brunel D."/>
            <person name="Catrice O."/>
            <person name="Chaidir N."/>
            <person name="Claudel C."/>
            <person name="Donnadieu C."/>
            <person name="Faraut T."/>
            <person name="Fievet G."/>
            <person name="Helmstetter N."/>
            <person name="King M."/>
            <person name="Knapp S.J."/>
            <person name="Lai Z."/>
            <person name="Le Paslier M.C."/>
            <person name="Lippi Y."/>
            <person name="Lorenzon L."/>
            <person name="Mandel J.R."/>
            <person name="Marage G."/>
            <person name="Marchand G."/>
            <person name="Marquand E."/>
            <person name="Bret-Mestries E."/>
            <person name="Morien E."/>
            <person name="Nambeesan S."/>
            <person name="Nguyen T."/>
            <person name="Pegot-Espagnet P."/>
            <person name="Pouilly N."/>
            <person name="Raftis F."/>
            <person name="Sallet E."/>
            <person name="Schiex T."/>
            <person name="Thomas J."/>
            <person name="Vandecasteele C."/>
            <person name="Vares D."/>
            <person name="Vear F."/>
            <person name="Vautrin S."/>
            <person name="Crespi M."/>
            <person name="Mangin B."/>
            <person name="Burke J.M."/>
            <person name="Salse J."/>
            <person name="Munos S."/>
            <person name="Vincourt P."/>
            <person name="Rieseberg L.H."/>
            <person name="Langlade N.B."/>
        </authorList>
    </citation>
    <scope>NUCLEOTIDE SEQUENCE [LARGE SCALE GENOMIC DNA]</scope>
    <source>
        <strain evidence="8">cv. SF193</strain>
        <tissue evidence="6">Leaves</tissue>
    </source>
</reference>
<dbReference type="InterPro" id="IPR029063">
    <property type="entry name" value="SAM-dependent_MTases_sf"/>
</dbReference>
<name>A0A251SPQ1_HELAN</name>
<dbReference type="GO" id="GO:0102741">
    <property type="term" value="F:caffeine synthase activity"/>
    <property type="evidence" value="ECO:0007669"/>
    <property type="project" value="UniProtKB-EC"/>
</dbReference>
<dbReference type="Proteomes" id="UP000215914">
    <property type="component" value="Chromosome 13"/>
</dbReference>
<evidence type="ECO:0000313" key="6">
    <source>
        <dbReference type="EMBL" id="KAF5817955.1"/>
    </source>
</evidence>
<dbReference type="GO" id="GO:0046872">
    <property type="term" value="F:metal ion binding"/>
    <property type="evidence" value="ECO:0007669"/>
    <property type="project" value="UniProtKB-KW"/>
</dbReference>
<evidence type="ECO:0000313" key="8">
    <source>
        <dbReference type="Proteomes" id="UP000215914"/>
    </source>
</evidence>
<evidence type="ECO:0000256" key="4">
    <source>
        <dbReference type="ARBA" id="ARBA00022723"/>
    </source>
</evidence>
<keyword evidence="5" id="KW-0460">Magnesium</keyword>
<organism evidence="7 8">
    <name type="scientific">Helianthus annuus</name>
    <name type="common">Common sunflower</name>
    <dbReference type="NCBI Taxonomy" id="4232"/>
    <lineage>
        <taxon>Eukaryota</taxon>
        <taxon>Viridiplantae</taxon>
        <taxon>Streptophyta</taxon>
        <taxon>Embryophyta</taxon>
        <taxon>Tracheophyta</taxon>
        <taxon>Spermatophyta</taxon>
        <taxon>Magnoliopsida</taxon>
        <taxon>eudicotyledons</taxon>
        <taxon>Gunneridae</taxon>
        <taxon>Pentapetalae</taxon>
        <taxon>asterids</taxon>
        <taxon>campanulids</taxon>
        <taxon>Asterales</taxon>
        <taxon>Asteraceae</taxon>
        <taxon>Asteroideae</taxon>
        <taxon>Heliantheae alliance</taxon>
        <taxon>Heliantheae</taxon>
        <taxon>Helianthus</taxon>
    </lineage>
</organism>
<gene>
    <name evidence="7" type="ORF">HannXRQ_Chr13g0395381</name>
    <name evidence="6" type="ORF">HanXRQr2_Chr02g0059121</name>
</gene>
<evidence type="ECO:0000256" key="2">
    <source>
        <dbReference type="ARBA" id="ARBA00022603"/>
    </source>
</evidence>
<keyword evidence="4" id="KW-0479">Metal-binding</keyword>
<dbReference type="InParanoid" id="A0A251SPQ1"/>
<dbReference type="EC" id="2.1.1.160" evidence="6"/>
<dbReference type="Pfam" id="PF03492">
    <property type="entry name" value="Methyltransf_7"/>
    <property type="match status" value="1"/>
</dbReference>
<evidence type="ECO:0000313" key="7">
    <source>
        <dbReference type="EMBL" id="OTG00827.1"/>
    </source>
</evidence>
<evidence type="ECO:0000256" key="3">
    <source>
        <dbReference type="ARBA" id="ARBA00022679"/>
    </source>
</evidence>
<keyword evidence="3 7" id="KW-0808">Transferase</keyword>
<evidence type="ECO:0000256" key="1">
    <source>
        <dbReference type="ARBA" id="ARBA00007967"/>
    </source>
</evidence>
<dbReference type="EMBL" id="MNCJ02000317">
    <property type="protein sequence ID" value="KAF5817955.1"/>
    <property type="molecule type" value="Genomic_DNA"/>
</dbReference>
<reference evidence="7" key="2">
    <citation type="submission" date="2017-02" db="EMBL/GenBank/DDBJ databases">
        <title>Sunflower complete genome.</title>
        <authorList>
            <person name="Langlade N."/>
            <person name="Munos S."/>
        </authorList>
    </citation>
    <scope>NUCLEOTIDE SEQUENCE [LARGE SCALE GENOMIC DNA]</scope>
    <source>
        <tissue evidence="7">Leaves</tissue>
    </source>
</reference>
<keyword evidence="8" id="KW-1185">Reference proteome</keyword>
<dbReference type="PANTHER" id="PTHR31009">
    <property type="entry name" value="S-ADENOSYL-L-METHIONINE:CARBOXYL METHYLTRANSFERASE FAMILY PROTEIN"/>
    <property type="match status" value="1"/>
</dbReference>
<evidence type="ECO:0000256" key="5">
    <source>
        <dbReference type="ARBA" id="ARBA00022842"/>
    </source>
</evidence>
<dbReference type="Gene3D" id="1.10.1200.270">
    <property type="entry name" value="Methyltransferase, alpha-helical capping domain"/>
    <property type="match status" value="1"/>
</dbReference>
<dbReference type="AlphaFoldDB" id="A0A251SPQ1"/>
<protein>
    <submittedName>
        <fullName evidence="6">Caffeine synthase</fullName>
        <ecNumber evidence="6">2.1.1.160</ecNumber>
    </submittedName>
    <submittedName>
        <fullName evidence="7">Putative SAM dependent carboxyl methyltransferase</fullName>
    </submittedName>
</protein>
<dbReference type="SUPFAM" id="SSF53335">
    <property type="entry name" value="S-adenosyl-L-methionine-dependent methyltransferases"/>
    <property type="match status" value="1"/>
</dbReference>
<dbReference type="STRING" id="4232.A0A251SPQ1"/>
<keyword evidence="2 7" id="KW-0489">Methyltransferase</keyword>
<accession>A0A251SPQ1</accession>
<proteinExistence type="inferred from homology"/>
<dbReference type="InterPro" id="IPR005299">
    <property type="entry name" value="MeTrfase_7"/>
</dbReference>